<dbReference type="Proteomes" id="UP000017837">
    <property type="component" value="Unassembled WGS sequence"/>
</dbReference>
<gene>
    <name evidence="1" type="ORF">ABENE_03660</name>
</gene>
<dbReference type="PATRIC" id="fig|1121022.4.peg.722"/>
<dbReference type="RefSeq" id="WP_018079726.1">
    <property type="nucleotide sequence ID" value="NZ_AQWM01000001.1"/>
</dbReference>
<protein>
    <submittedName>
        <fullName evidence="1">Uncharacterized protein</fullName>
    </submittedName>
</protein>
<dbReference type="AlphaFoldDB" id="V4PIL8"/>
<reference evidence="1 2" key="1">
    <citation type="journal article" date="2014" name="Nature">
        <title>Sequential evolution of bacterial morphology by co-option of a developmental regulator.</title>
        <authorList>
            <person name="Jiang C."/>
            <person name="Brown P.J."/>
            <person name="Ducret A."/>
            <person name="Brun Y.V."/>
        </authorList>
    </citation>
    <scope>NUCLEOTIDE SEQUENCE [LARGE SCALE GENOMIC DNA]</scope>
    <source>
        <strain evidence="1 2">DSM 16100</strain>
    </source>
</reference>
<proteinExistence type="predicted"/>
<organism evidence="1 2">
    <name type="scientific">Asticcacaulis benevestitus DSM 16100 = ATCC BAA-896</name>
    <dbReference type="NCBI Taxonomy" id="1121022"/>
    <lineage>
        <taxon>Bacteria</taxon>
        <taxon>Pseudomonadati</taxon>
        <taxon>Pseudomonadota</taxon>
        <taxon>Alphaproteobacteria</taxon>
        <taxon>Caulobacterales</taxon>
        <taxon>Caulobacteraceae</taxon>
        <taxon>Asticcacaulis</taxon>
    </lineage>
</organism>
<evidence type="ECO:0000313" key="2">
    <source>
        <dbReference type="Proteomes" id="UP000017837"/>
    </source>
</evidence>
<keyword evidence="2" id="KW-1185">Reference proteome</keyword>
<dbReference type="EMBL" id="AWGB01000006">
    <property type="protein sequence ID" value="ESQ93792.1"/>
    <property type="molecule type" value="Genomic_DNA"/>
</dbReference>
<dbReference type="STRING" id="1121022.GCA_000376105_00039"/>
<evidence type="ECO:0000313" key="1">
    <source>
        <dbReference type="EMBL" id="ESQ93792.1"/>
    </source>
</evidence>
<comment type="caution">
    <text evidence="1">The sequence shown here is derived from an EMBL/GenBank/DDBJ whole genome shotgun (WGS) entry which is preliminary data.</text>
</comment>
<accession>V4PIL8</accession>
<name>V4PIL8_9CAUL</name>
<sequence>MPITARPADPRALGVLKAHAVEVDRLSQEKLKQEQSLRELVLD</sequence>